<dbReference type="PROSITE" id="PS51186">
    <property type="entry name" value="GNAT"/>
    <property type="match status" value="1"/>
</dbReference>
<keyword evidence="6" id="KW-1185">Reference proteome</keyword>
<evidence type="ECO:0000256" key="3">
    <source>
        <dbReference type="ARBA" id="ARBA00038502"/>
    </source>
</evidence>
<dbReference type="GO" id="GO:0016747">
    <property type="term" value="F:acyltransferase activity, transferring groups other than amino-acyl groups"/>
    <property type="evidence" value="ECO:0007669"/>
    <property type="project" value="InterPro"/>
</dbReference>
<sequence length="184" mass="20069">MARVASHPVQIRTQRLVLRPPALADAARVSLLAGDYDVACMTGTIPHPYSEQMAGEWLTGARAGEEGVVFMIERDGTLIGCTGYRAFAPDHAELGYWIGKPYWGNGYATEAVRALIAHAFDADGFAYLKAGHFADNPRSERILRKLGFLALGGELRECAARGTTTDCLTYRLGRAEALANLRWP</sequence>
<evidence type="ECO:0000313" key="5">
    <source>
        <dbReference type="EMBL" id="ODS01847.1"/>
    </source>
</evidence>
<dbReference type="InterPro" id="IPR016181">
    <property type="entry name" value="Acyl_CoA_acyltransferase"/>
</dbReference>
<dbReference type="PANTHER" id="PTHR43792:SF8">
    <property type="entry name" value="[RIBOSOMAL PROTEIN US5]-ALANINE N-ACETYLTRANSFERASE"/>
    <property type="match status" value="1"/>
</dbReference>
<evidence type="ECO:0000256" key="1">
    <source>
        <dbReference type="ARBA" id="ARBA00022679"/>
    </source>
</evidence>
<dbReference type="Gene3D" id="3.40.630.30">
    <property type="match status" value="1"/>
</dbReference>
<reference evidence="5 6" key="1">
    <citation type="journal article" date="2016" name="Environ. Microbiol.">
        <title>New Methyloceanibacter diversity from North Sea sediments includes methanotroph containing solely the soluble methane monooxygenase.</title>
        <authorList>
            <person name="Vekeman B."/>
            <person name="Kerckhof F.M."/>
            <person name="Cremers G."/>
            <person name="de Vos P."/>
            <person name="Vandamme P."/>
            <person name="Boon N."/>
            <person name="Op den Camp H.J."/>
            <person name="Heylen K."/>
        </authorList>
    </citation>
    <scope>NUCLEOTIDE SEQUENCE [LARGE SCALE GENOMIC DNA]</scope>
    <source>
        <strain evidence="5 6">R-67177</strain>
    </source>
</reference>
<protein>
    <recommendedName>
        <fullName evidence="4">N-acetyltransferase domain-containing protein</fullName>
    </recommendedName>
</protein>
<keyword evidence="1" id="KW-0808">Transferase</keyword>
<dbReference type="InterPro" id="IPR051531">
    <property type="entry name" value="N-acetyltransferase"/>
</dbReference>
<evidence type="ECO:0000313" key="6">
    <source>
        <dbReference type="Proteomes" id="UP000095042"/>
    </source>
</evidence>
<proteinExistence type="inferred from homology"/>
<evidence type="ECO:0000256" key="2">
    <source>
        <dbReference type="ARBA" id="ARBA00023315"/>
    </source>
</evidence>
<evidence type="ECO:0000259" key="4">
    <source>
        <dbReference type="PROSITE" id="PS51186"/>
    </source>
</evidence>
<dbReference type="SUPFAM" id="SSF55729">
    <property type="entry name" value="Acyl-CoA N-acyltransferases (Nat)"/>
    <property type="match status" value="1"/>
</dbReference>
<dbReference type="PANTHER" id="PTHR43792">
    <property type="entry name" value="GNAT FAMILY, PUTATIVE (AFU_ORTHOLOGUE AFUA_3G00765)-RELATED-RELATED"/>
    <property type="match status" value="1"/>
</dbReference>
<dbReference type="Proteomes" id="UP000095042">
    <property type="component" value="Unassembled WGS sequence"/>
</dbReference>
<comment type="caution">
    <text evidence="5">The sequence shown here is derived from an EMBL/GenBank/DDBJ whole genome shotgun (WGS) entry which is preliminary data.</text>
</comment>
<dbReference type="Pfam" id="PF13302">
    <property type="entry name" value="Acetyltransf_3"/>
    <property type="match status" value="1"/>
</dbReference>
<dbReference type="EMBL" id="LPWD01000423">
    <property type="protein sequence ID" value="ODS01847.1"/>
    <property type="molecule type" value="Genomic_DNA"/>
</dbReference>
<accession>A0A1E3W9S6</accession>
<organism evidence="5 6">
    <name type="scientific">Methyloceanibacter marginalis</name>
    <dbReference type="NCBI Taxonomy" id="1774971"/>
    <lineage>
        <taxon>Bacteria</taxon>
        <taxon>Pseudomonadati</taxon>
        <taxon>Pseudomonadota</taxon>
        <taxon>Alphaproteobacteria</taxon>
        <taxon>Hyphomicrobiales</taxon>
        <taxon>Hyphomicrobiaceae</taxon>
        <taxon>Methyloceanibacter</taxon>
    </lineage>
</organism>
<feature type="domain" description="N-acetyltransferase" evidence="4">
    <location>
        <begin position="16"/>
        <end position="173"/>
    </location>
</feature>
<dbReference type="InterPro" id="IPR000182">
    <property type="entry name" value="GNAT_dom"/>
</dbReference>
<gene>
    <name evidence="5" type="ORF">AUC71_02830</name>
</gene>
<name>A0A1E3W9S6_9HYPH</name>
<keyword evidence="2" id="KW-0012">Acyltransferase</keyword>
<comment type="similarity">
    <text evidence="3">Belongs to the acetyltransferase family. RimJ subfamily.</text>
</comment>
<dbReference type="AlphaFoldDB" id="A0A1E3W9S6"/>